<organism evidence="1 2">
    <name type="scientific">Taklimakanibacter albus</name>
    <dbReference type="NCBI Taxonomy" id="2800327"/>
    <lineage>
        <taxon>Bacteria</taxon>
        <taxon>Pseudomonadati</taxon>
        <taxon>Pseudomonadota</taxon>
        <taxon>Alphaproteobacteria</taxon>
        <taxon>Hyphomicrobiales</taxon>
        <taxon>Aestuariivirgaceae</taxon>
        <taxon>Taklimakanibacter</taxon>
    </lineage>
</organism>
<evidence type="ECO:0000313" key="2">
    <source>
        <dbReference type="Proteomes" id="UP000616151"/>
    </source>
</evidence>
<dbReference type="Proteomes" id="UP000616151">
    <property type="component" value="Unassembled WGS sequence"/>
</dbReference>
<reference evidence="1" key="1">
    <citation type="submission" date="2021-01" db="EMBL/GenBank/DDBJ databases">
        <authorList>
            <person name="Sun Q."/>
        </authorList>
    </citation>
    <scope>NUCLEOTIDE SEQUENCE</scope>
    <source>
        <strain evidence="1">YIM B02566</strain>
    </source>
</reference>
<proteinExistence type="predicted"/>
<gene>
    <name evidence="1" type="ORF">JHL16_19170</name>
</gene>
<keyword evidence="2" id="KW-1185">Reference proteome</keyword>
<name>A0ACC5R739_9HYPH</name>
<sequence length="250" mass="27998">MARKSSERPRSKADWQVQSPSRPSRLADQLYGQILDRIVSGALPEGEKLPSESQLCELYSVSRPVVREALSRLQADRVVISRHGSGTFVQRRPNQAFSLLAPIDDIAGLMRCMEFRIGLEGEAAFLAATRRTEADLDRMKRAFDELEKVIARGEVGSEADQAFHVAIGAAAQNQLFVQMMEVLSEHTLRGMELARTLSLRQSTRRLQLVQQEHSRILAAIAAEEPEEARNAMRTHIDNARLRVLSDSIEP</sequence>
<evidence type="ECO:0000313" key="1">
    <source>
        <dbReference type="EMBL" id="MBK1868484.1"/>
    </source>
</evidence>
<dbReference type="EMBL" id="JAENHL010000007">
    <property type="protein sequence ID" value="MBK1868484.1"/>
    <property type="molecule type" value="Genomic_DNA"/>
</dbReference>
<comment type="caution">
    <text evidence="1">The sequence shown here is derived from an EMBL/GenBank/DDBJ whole genome shotgun (WGS) entry which is preliminary data.</text>
</comment>
<accession>A0ACC5R739</accession>
<protein>
    <submittedName>
        <fullName evidence="1">FadR family transcriptional regulator</fullName>
    </submittedName>
</protein>